<evidence type="ECO:0000313" key="2">
    <source>
        <dbReference type="EMBL" id="MBA0576495.1"/>
    </source>
</evidence>
<keyword evidence="1" id="KW-0812">Transmembrane</keyword>
<feature type="transmembrane region" description="Helical" evidence="1">
    <location>
        <begin position="7"/>
        <end position="29"/>
    </location>
</feature>
<dbReference type="Proteomes" id="UP000593572">
    <property type="component" value="Unassembled WGS sequence"/>
</dbReference>
<dbReference type="EMBL" id="JABEZX010349807">
    <property type="protein sequence ID" value="MBA0576495.1"/>
    <property type="molecule type" value="Genomic_DNA"/>
</dbReference>
<dbReference type="AlphaFoldDB" id="A0A7J8NHR4"/>
<name>A0A7J8NHR4_9ROSI</name>
<comment type="caution">
    <text evidence="2">The sequence shown here is derived from an EMBL/GenBank/DDBJ whole genome shotgun (WGS) entry which is preliminary data.</text>
</comment>
<sequence length="38" mass="4234">MERTQLLLTNLLVIGLFIMQDIILMPTLVHGLRAPSDG</sequence>
<organism evidence="2 3">
    <name type="scientific">Gossypium lobatum</name>
    <dbReference type="NCBI Taxonomy" id="34289"/>
    <lineage>
        <taxon>Eukaryota</taxon>
        <taxon>Viridiplantae</taxon>
        <taxon>Streptophyta</taxon>
        <taxon>Embryophyta</taxon>
        <taxon>Tracheophyta</taxon>
        <taxon>Spermatophyta</taxon>
        <taxon>Magnoliopsida</taxon>
        <taxon>eudicotyledons</taxon>
        <taxon>Gunneridae</taxon>
        <taxon>Pentapetalae</taxon>
        <taxon>rosids</taxon>
        <taxon>malvids</taxon>
        <taxon>Malvales</taxon>
        <taxon>Malvaceae</taxon>
        <taxon>Malvoideae</taxon>
        <taxon>Gossypium</taxon>
    </lineage>
</organism>
<proteinExistence type="predicted"/>
<keyword evidence="3" id="KW-1185">Reference proteome</keyword>
<evidence type="ECO:0000256" key="1">
    <source>
        <dbReference type="SAM" id="Phobius"/>
    </source>
</evidence>
<reference evidence="2 3" key="1">
    <citation type="journal article" date="2019" name="Genome Biol. Evol.">
        <title>Insights into the evolution of the New World diploid cottons (Gossypium, subgenus Houzingenia) based on genome sequencing.</title>
        <authorList>
            <person name="Grover C.E."/>
            <person name="Arick M.A. 2nd"/>
            <person name="Thrash A."/>
            <person name="Conover J.L."/>
            <person name="Sanders W.S."/>
            <person name="Peterson D.G."/>
            <person name="Frelichowski J.E."/>
            <person name="Scheffler J.A."/>
            <person name="Scheffler B.E."/>
            <person name="Wendel J.F."/>
        </authorList>
    </citation>
    <scope>NUCLEOTIDE SEQUENCE [LARGE SCALE GENOMIC DNA]</scope>
    <source>
        <strain evidence="2">157</strain>
        <tissue evidence="2">Leaf</tissue>
    </source>
</reference>
<protein>
    <submittedName>
        <fullName evidence="2">Uncharacterized protein</fullName>
    </submittedName>
</protein>
<evidence type="ECO:0000313" key="3">
    <source>
        <dbReference type="Proteomes" id="UP000593572"/>
    </source>
</evidence>
<keyword evidence="1" id="KW-0472">Membrane</keyword>
<gene>
    <name evidence="2" type="ORF">Golob_027405</name>
</gene>
<keyword evidence="1" id="KW-1133">Transmembrane helix</keyword>
<accession>A0A7J8NHR4</accession>